<proteinExistence type="predicted"/>
<dbReference type="AlphaFoldDB" id="A0AAD8VKV7"/>
<dbReference type="InterPro" id="IPR012337">
    <property type="entry name" value="RNaseH-like_sf"/>
</dbReference>
<protein>
    <recommendedName>
        <fullName evidence="6">DUF4218 domain-containing protein</fullName>
    </recommendedName>
</protein>
<evidence type="ECO:0008006" key="6">
    <source>
        <dbReference type="Google" id="ProtNLM"/>
    </source>
</evidence>
<gene>
    <name evidence="4" type="ORF">QYE76_032138</name>
</gene>
<dbReference type="Pfam" id="PF01612">
    <property type="entry name" value="DNA_pol_A_exo1"/>
    <property type="match status" value="1"/>
</dbReference>
<keyword evidence="5" id="KW-1185">Reference proteome</keyword>
<sequence>MSMTYTRWTRHGEDFSDDEGRDRDDDGAYDSDNDEEEDNGDCYVDDSSSMIDELQKSGNKGPDLPNLNKDTVSARIDLKKFKMWEKYWLKKIVKDDGDAAVTYAKPPAPWTLSKEQKRHLCRYLANTRFPDGYCANWGRCVNIDGCKVTGMKTHDCHILLQRVLPAGLKGIASKEMYVAIAELGRFFRELCAKTLKVDVLNRLKVEIVVILCKLEKLFPPAFFDVMVHLAIHLPEEALLRGPVHYGWMYPVERRLGYLKSTVRNKARPEGSIAESYIVDECLIFCSRFFKDGTETRFNKDDRNQDIRRKPDPDEMEVFSVGAKGLGKSILKHFDKEFDKMVWYVLNNCDDVERYINEFRQELGGRGVRDMEETVQREFAGWFANHVRQLDNASEDLKSLAAGPDRRVVVYAGCNVKGARFRTLTRDKDLKTQNSGVATKGSFGDADETEYYGVLQEVLELQYGSNKHGDSAARWDAPAICDFFREGITFASVDIRGDTKVLWRSWHMQIPPEYYVDLQDEYFKYTGHPRAGMATMAARLIDSSYGDMKKKFHHHRHRLWGDFPLPNMNIDYAAIDAWVSYELYRKIVVDRVLDAA</sequence>
<comment type="caution">
    <text evidence="4">The sequence shown here is derived from an EMBL/GenBank/DDBJ whole genome shotgun (WGS) entry which is preliminary data.</text>
</comment>
<name>A0AAD8VKV7_LOLMU</name>
<dbReference type="InterPro" id="IPR025452">
    <property type="entry name" value="DUF4218"/>
</dbReference>
<dbReference type="InterPro" id="IPR002562">
    <property type="entry name" value="3'-5'_exonuclease_dom"/>
</dbReference>
<evidence type="ECO:0000313" key="4">
    <source>
        <dbReference type="EMBL" id="KAK1608465.1"/>
    </source>
</evidence>
<dbReference type="PANTHER" id="PTHR48258:SF6">
    <property type="entry name" value="LEUCINE-RICH REPEAT DOMAIN, L DOMAIN-CONTAINING PROTEIN"/>
    <property type="match status" value="1"/>
</dbReference>
<evidence type="ECO:0000256" key="1">
    <source>
        <dbReference type="SAM" id="MobiDB-lite"/>
    </source>
</evidence>
<feature type="compositionally biased region" description="Basic and acidic residues" evidence="1">
    <location>
        <begin position="10"/>
        <end position="26"/>
    </location>
</feature>
<dbReference type="EMBL" id="JAUUTY010000007">
    <property type="protein sequence ID" value="KAK1608465.1"/>
    <property type="molecule type" value="Genomic_DNA"/>
</dbReference>
<reference evidence="4" key="1">
    <citation type="submission" date="2023-07" db="EMBL/GenBank/DDBJ databases">
        <title>A chromosome-level genome assembly of Lolium multiflorum.</title>
        <authorList>
            <person name="Chen Y."/>
            <person name="Copetti D."/>
            <person name="Kolliker R."/>
            <person name="Studer B."/>
        </authorList>
    </citation>
    <scope>NUCLEOTIDE SEQUENCE</scope>
    <source>
        <strain evidence="4">02402/16</strain>
        <tissue evidence="4">Leaf</tissue>
    </source>
</reference>
<dbReference type="InterPro" id="IPR036397">
    <property type="entry name" value="RNaseH_sf"/>
</dbReference>
<dbReference type="Gene3D" id="3.30.420.10">
    <property type="entry name" value="Ribonuclease H-like superfamily/Ribonuclease H"/>
    <property type="match status" value="1"/>
</dbReference>
<dbReference type="GO" id="GO:0006139">
    <property type="term" value="P:nucleobase-containing compound metabolic process"/>
    <property type="evidence" value="ECO:0007669"/>
    <property type="project" value="InterPro"/>
</dbReference>
<evidence type="ECO:0000259" key="3">
    <source>
        <dbReference type="Pfam" id="PF13960"/>
    </source>
</evidence>
<evidence type="ECO:0000259" key="2">
    <source>
        <dbReference type="Pfam" id="PF01612"/>
    </source>
</evidence>
<dbReference type="GO" id="GO:0008408">
    <property type="term" value="F:3'-5' exonuclease activity"/>
    <property type="evidence" value="ECO:0007669"/>
    <property type="project" value="InterPro"/>
</dbReference>
<feature type="domain" description="3'-5' exonuclease" evidence="2">
    <location>
        <begin position="486"/>
        <end position="586"/>
    </location>
</feature>
<feature type="compositionally biased region" description="Acidic residues" evidence="1">
    <location>
        <begin position="27"/>
        <end position="44"/>
    </location>
</feature>
<dbReference type="SUPFAM" id="SSF53098">
    <property type="entry name" value="Ribonuclease H-like"/>
    <property type="match status" value="1"/>
</dbReference>
<dbReference type="Proteomes" id="UP001231189">
    <property type="component" value="Unassembled WGS sequence"/>
</dbReference>
<feature type="region of interest" description="Disordered" evidence="1">
    <location>
        <begin position="1"/>
        <end position="46"/>
    </location>
</feature>
<dbReference type="Pfam" id="PF13960">
    <property type="entry name" value="DUF4218"/>
    <property type="match status" value="1"/>
</dbReference>
<dbReference type="PANTHER" id="PTHR48258">
    <property type="entry name" value="DUF4218 DOMAIN-CONTAINING PROTEIN-RELATED"/>
    <property type="match status" value="1"/>
</dbReference>
<dbReference type="GO" id="GO:0003676">
    <property type="term" value="F:nucleic acid binding"/>
    <property type="evidence" value="ECO:0007669"/>
    <property type="project" value="InterPro"/>
</dbReference>
<feature type="domain" description="DUF4218" evidence="3">
    <location>
        <begin position="190"/>
        <end position="303"/>
    </location>
</feature>
<accession>A0AAD8VKV7</accession>
<organism evidence="4 5">
    <name type="scientific">Lolium multiflorum</name>
    <name type="common">Italian ryegrass</name>
    <name type="synonym">Lolium perenne subsp. multiflorum</name>
    <dbReference type="NCBI Taxonomy" id="4521"/>
    <lineage>
        <taxon>Eukaryota</taxon>
        <taxon>Viridiplantae</taxon>
        <taxon>Streptophyta</taxon>
        <taxon>Embryophyta</taxon>
        <taxon>Tracheophyta</taxon>
        <taxon>Spermatophyta</taxon>
        <taxon>Magnoliopsida</taxon>
        <taxon>Liliopsida</taxon>
        <taxon>Poales</taxon>
        <taxon>Poaceae</taxon>
        <taxon>BOP clade</taxon>
        <taxon>Pooideae</taxon>
        <taxon>Poodae</taxon>
        <taxon>Poeae</taxon>
        <taxon>Poeae Chloroplast Group 2 (Poeae type)</taxon>
        <taxon>Loliodinae</taxon>
        <taxon>Loliinae</taxon>
        <taxon>Lolium</taxon>
    </lineage>
</organism>
<evidence type="ECO:0000313" key="5">
    <source>
        <dbReference type="Proteomes" id="UP001231189"/>
    </source>
</evidence>